<gene>
    <name evidence="2" type="ORF">EDD66_10631</name>
</gene>
<dbReference type="RefSeq" id="WP_123609589.1">
    <property type="nucleotide sequence ID" value="NZ_RJVG01000006.1"/>
</dbReference>
<dbReference type="AlphaFoldDB" id="A0A3N1XKY5"/>
<comment type="caution">
    <text evidence="2">The sequence shown here is derived from an EMBL/GenBank/DDBJ whole genome shotgun (WGS) entry which is preliminary data.</text>
</comment>
<dbReference type="Proteomes" id="UP000273083">
    <property type="component" value="Unassembled WGS sequence"/>
</dbReference>
<evidence type="ECO:0000313" key="3">
    <source>
        <dbReference type="Proteomes" id="UP000273083"/>
    </source>
</evidence>
<dbReference type="Pfam" id="PF18980">
    <property type="entry name" value="DUF5716_C"/>
    <property type="match status" value="1"/>
</dbReference>
<organism evidence="2 3">
    <name type="scientific">Mobilisporobacter senegalensis</name>
    <dbReference type="NCBI Taxonomy" id="1329262"/>
    <lineage>
        <taxon>Bacteria</taxon>
        <taxon>Bacillati</taxon>
        <taxon>Bacillota</taxon>
        <taxon>Clostridia</taxon>
        <taxon>Lachnospirales</taxon>
        <taxon>Lachnospiraceae</taxon>
        <taxon>Mobilisporobacter</taxon>
    </lineage>
</organism>
<proteinExistence type="predicted"/>
<dbReference type="EMBL" id="RJVG01000006">
    <property type="protein sequence ID" value="ROR27336.1"/>
    <property type="molecule type" value="Genomic_DNA"/>
</dbReference>
<dbReference type="OrthoDB" id="1918132at2"/>
<accession>A0A3N1XKY5</accession>
<keyword evidence="3" id="KW-1185">Reference proteome</keyword>
<reference evidence="2 3" key="1">
    <citation type="submission" date="2018-11" db="EMBL/GenBank/DDBJ databases">
        <title>Genomic Encyclopedia of Type Strains, Phase IV (KMG-IV): sequencing the most valuable type-strain genomes for metagenomic binning, comparative biology and taxonomic classification.</title>
        <authorList>
            <person name="Goeker M."/>
        </authorList>
    </citation>
    <scope>NUCLEOTIDE SEQUENCE [LARGE SCALE GENOMIC DNA]</scope>
    <source>
        <strain evidence="2 3">DSM 26537</strain>
    </source>
</reference>
<dbReference type="SUPFAM" id="SSF53067">
    <property type="entry name" value="Actin-like ATPase domain"/>
    <property type="match status" value="1"/>
</dbReference>
<evidence type="ECO:0000259" key="1">
    <source>
        <dbReference type="Pfam" id="PF18980"/>
    </source>
</evidence>
<feature type="domain" description="DUF5716" evidence="1">
    <location>
        <begin position="123"/>
        <end position="421"/>
    </location>
</feature>
<dbReference type="InterPro" id="IPR043770">
    <property type="entry name" value="DUF5716_C"/>
</dbReference>
<protein>
    <recommendedName>
        <fullName evidence="1">DUF5716 domain-containing protein</fullName>
    </recommendedName>
</protein>
<sequence>MEDEQKLLVGFDLCNDYSQIACYNYKTFEPESICEEKNKEQYLIPTVLGVTNKEKEWVYGQEAIKLANLNGAYLVTDIIELIEKNEEITIYDVNFTGTDLLERFLRKCLIILKKIYPNESILKIVFTLKAPNSLLREALHIALSNLGINEDRFYIQSHTQSYLYYALSQRKELWTNDIGLFDFDESGMNYIQISINRNSNPIIVGTKYKDFSNQLTYHMLTESSNLDEIRYIFEDITKTALNKQIISTIYMTGKGFEDNWADDLIASLCVGRRIFKGQNLYVKGACYTARELAIESKLKNFLFLTDEMVDSDILMRVYYDAGIVEVTLASAGNPWYNIESCFDIILDDEQEIEVIIRNILNGNETSQIIALEGIVNEPNKTARVQLRTKFEDNKTCIIAVKDQGFGEFYPSSNRIWEQMIYL</sequence>
<name>A0A3N1XKY5_9FIRM</name>
<dbReference type="InterPro" id="IPR043129">
    <property type="entry name" value="ATPase_NBD"/>
</dbReference>
<evidence type="ECO:0000313" key="2">
    <source>
        <dbReference type="EMBL" id="ROR27336.1"/>
    </source>
</evidence>
<dbReference type="Gene3D" id="3.30.420.40">
    <property type="match status" value="1"/>
</dbReference>